<dbReference type="EMBL" id="JADFTS010000006">
    <property type="protein sequence ID" value="KAF9600233.1"/>
    <property type="molecule type" value="Genomic_DNA"/>
</dbReference>
<dbReference type="InterPro" id="IPR017972">
    <property type="entry name" value="Cyt_P450_CS"/>
</dbReference>
<dbReference type="GO" id="GO:0020037">
    <property type="term" value="F:heme binding"/>
    <property type="evidence" value="ECO:0007669"/>
    <property type="project" value="InterPro"/>
</dbReference>
<evidence type="ECO:0000313" key="10">
    <source>
        <dbReference type="EMBL" id="KAF9600233.1"/>
    </source>
</evidence>
<feature type="binding site" description="axial binding residue" evidence="7">
    <location>
        <position position="462"/>
    </location>
    <ligand>
        <name>heme</name>
        <dbReference type="ChEBI" id="CHEBI:30413"/>
    </ligand>
    <ligandPart>
        <name>Fe</name>
        <dbReference type="ChEBI" id="CHEBI:18248"/>
    </ligandPart>
</feature>
<keyword evidence="4 8" id="KW-0560">Oxidoreductase</keyword>
<evidence type="ECO:0000313" key="11">
    <source>
        <dbReference type="Proteomes" id="UP000631114"/>
    </source>
</evidence>
<evidence type="ECO:0000256" key="2">
    <source>
        <dbReference type="ARBA" id="ARBA00022617"/>
    </source>
</evidence>
<dbReference type="InterPro" id="IPR036396">
    <property type="entry name" value="Cyt_P450_sf"/>
</dbReference>
<feature type="non-terminal residue" evidence="10">
    <location>
        <position position="1"/>
    </location>
</feature>
<keyword evidence="11" id="KW-1185">Reference proteome</keyword>
<dbReference type="Pfam" id="PF00067">
    <property type="entry name" value="p450"/>
    <property type="match status" value="1"/>
</dbReference>
<keyword evidence="9" id="KW-0472">Membrane</keyword>
<evidence type="ECO:0000256" key="3">
    <source>
        <dbReference type="ARBA" id="ARBA00022723"/>
    </source>
</evidence>
<dbReference type="SUPFAM" id="SSF48264">
    <property type="entry name" value="Cytochrome P450"/>
    <property type="match status" value="1"/>
</dbReference>
<dbReference type="InterPro" id="IPR002401">
    <property type="entry name" value="Cyt_P450_E_grp-I"/>
</dbReference>
<name>A0A835LLP4_9MAGN</name>
<keyword evidence="3 7" id="KW-0479">Metal-binding</keyword>
<organism evidence="10 11">
    <name type="scientific">Coptis chinensis</name>
    <dbReference type="NCBI Taxonomy" id="261450"/>
    <lineage>
        <taxon>Eukaryota</taxon>
        <taxon>Viridiplantae</taxon>
        <taxon>Streptophyta</taxon>
        <taxon>Embryophyta</taxon>
        <taxon>Tracheophyta</taxon>
        <taxon>Spermatophyta</taxon>
        <taxon>Magnoliopsida</taxon>
        <taxon>Ranunculales</taxon>
        <taxon>Ranunculaceae</taxon>
        <taxon>Coptidoideae</taxon>
        <taxon>Coptis</taxon>
    </lineage>
</organism>
<evidence type="ECO:0000256" key="6">
    <source>
        <dbReference type="ARBA" id="ARBA00023033"/>
    </source>
</evidence>
<reference evidence="10 11" key="1">
    <citation type="submission" date="2020-10" db="EMBL/GenBank/DDBJ databases">
        <title>The Coptis chinensis genome and diversification of protoberbering-type alkaloids.</title>
        <authorList>
            <person name="Wang B."/>
            <person name="Shu S."/>
            <person name="Song C."/>
            <person name="Liu Y."/>
        </authorList>
    </citation>
    <scope>NUCLEOTIDE SEQUENCE [LARGE SCALE GENOMIC DNA]</scope>
    <source>
        <strain evidence="10">HL-2020</strain>
        <tissue evidence="10">Leaf</tissue>
    </source>
</reference>
<dbReference type="PANTHER" id="PTHR47947:SF13">
    <property type="entry name" value="CYTOCHROME P450, FAMILY 81, SUBFAMILY K, POLYPEPTIDE 1-RELATED"/>
    <property type="match status" value="1"/>
</dbReference>
<comment type="caution">
    <text evidence="10">The sequence shown here is derived from an EMBL/GenBank/DDBJ whole genome shotgun (WGS) entry which is preliminary data.</text>
</comment>
<keyword evidence="6 8" id="KW-0503">Monooxygenase</keyword>
<dbReference type="GO" id="GO:0005506">
    <property type="term" value="F:iron ion binding"/>
    <property type="evidence" value="ECO:0007669"/>
    <property type="project" value="InterPro"/>
</dbReference>
<evidence type="ECO:0000256" key="4">
    <source>
        <dbReference type="ARBA" id="ARBA00023002"/>
    </source>
</evidence>
<evidence type="ECO:0000256" key="5">
    <source>
        <dbReference type="ARBA" id="ARBA00023004"/>
    </source>
</evidence>
<dbReference type="GO" id="GO:0004497">
    <property type="term" value="F:monooxygenase activity"/>
    <property type="evidence" value="ECO:0007669"/>
    <property type="project" value="UniProtKB-KW"/>
</dbReference>
<protein>
    <recommendedName>
        <fullName evidence="12">Cytochrome P450</fullName>
    </recommendedName>
</protein>
<comment type="similarity">
    <text evidence="1 8">Belongs to the cytochrome P450 family.</text>
</comment>
<evidence type="ECO:0000256" key="7">
    <source>
        <dbReference type="PIRSR" id="PIRSR602401-1"/>
    </source>
</evidence>
<sequence length="527" mass="60838">NILTLITSCIWFIYFLCFIMELLYYFLLTLFIIFMRKLLLQANKNLPPSPFAIPILGHLHLFKQPLNRTLQTLSDKYGPVLFLKFGARRILLISSLSLVEECFTKNDIVFANRPHTVTVGHLNYNYTTVAFAPYGDLWRNIRRITTIEIFSSKSLQMSSTIRREEIHCLIKNLFQSSKRGLHHFNLKLMFSKLMFNVMMRMVAGKRCFEECMGLDEQKRLHVHLKECFMPRQLLNMEDFLPILRWIGLYGREEKFVINLQKMRDSFLQEMIDDYRRKNIRSSTTSIAEEMSKTTILDALLSIQEAEPEHYSDEIIKGIILLLFAAGTDTTSLTLEWAFSLLVNNPDILHKARSEIDNHAQGRVLDNYDLAKLPYIHCIVNETLRLYPPTPLLLPHVSSEECIVGGYRIPRGTILFANIWAIHRDPKVWVEPTKFMPERFEGVQGEKELGVKFSPFGLGRRGCPGAGMAIRMLALALGTLIQCFEWERVGEEQVEMNEKNTGVTMPKAMPLVVTCKPHPKMVNALSQI</sequence>
<dbReference type="OrthoDB" id="1055148at2759"/>
<dbReference type="PANTHER" id="PTHR47947">
    <property type="entry name" value="CYTOCHROME P450 82C3-RELATED"/>
    <property type="match status" value="1"/>
</dbReference>
<dbReference type="CDD" id="cd20653">
    <property type="entry name" value="CYP81"/>
    <property type="match status" value="1"/>
</dbReference>
<keyword evidence="2 7" id="KW-0349">Heme</keyword>
<dbReference type="PRINTS" id="PR00385">
    <property type="entry name" value="P450"/>
</dbReference>
<evidence type="ECO:0008006" key="12">
    <source>
        <dbReference type="Google" id="ProtNLM"/>
    </source>
</evidence>
<dbReference type="InterPro" id="IPR001128">
    <property type="entry name" value="Cyt_P450"/>
</dbReference>
<evidence type="ECO:0000256" key="1">
    <source>
        <dbReference type="ARBA" id="ARBA00010617"/>
    </source>
</evidence>
<comment type="cofactor">
    <cofactor evidence="7">
        <name>heme</name>
        <dbReference type="ChEBI" id="CHEBI:30413"/>
    </cofactor>
</comment>
<gene>
    <name evidence="10" type="ORF">IFM89_005057</name>
</gene>
<dbReference type="GO" id="GO:0016705">
    <property type="term" value="F:oxidoreductase activity, acting on paired donors, with incorporation or reduction of molecular oxygen"/>
    <property type="evidence" value="ECO:0007669"/>
    <property type="project" value="InterPro"/>
</dbReference>
<dbReference type="GO" id="GO:0044550">
    <property type="term" value="P:secondary metabolite biosynthetic process"/>
    <property type="evidence" value="ECO:0007669"/>
    <property type="project" value="UniProtKB-ARBA"/>
</dbReference>
<keyword evidence="9" id="KW-1133">Transmembrane helix</keyword>
<evidence type="ECO:0000256" key="8">
    <source>
        <dbReference type="RuleBase" id="RU000461"/>
    </source>
</evidence>
<feature type="transmembrane region" description="Helical" evidence="9">
    <location>
        <begin position="12"/>
        <end position="34"/>
    </location>
</feature>
<dbReference type="PROSITE" id="PS00086">
    <property type="entry name" value="CYTOCHROME_P450"/>
    <property type="match status" value="1"/>
</dbReference>
<dbReference type="Proteomes" id="UP000631114">
    <property type="component" value="Unassembled WGS sequence"/>
</dbReference>
<keyword evidence="5 7" id="KW-0408">Iron</keyword>
<dbReference type="Gene3D" id="1.10.630.10">
    <property type="entry name" value="Cytochrome P450"/>
    <property type="match status" value="1"/>
</dbReference>
<dbReference type="FunFam" id="1.10.630.10:FF:000081">
    <property type="entry name" value="Cytochrome P450 CYP81N5"/>
    <property type="match status" value="1"/>
</dbReference>
<proteinExistence type="inferred from homology"/>
<dbReference type="InterPro" id="IPR050651">
    <property type="entry name" value="Plant_Cytochrome_P450_Monoox"/>
</dbReference>
<dbReference type="AlphaFoldDB" id="A0A835LLP4"/>
<evidence type="ECO:0000256" key="9">
    <source>
        <dbReference type="SAM" id="Phobius"/>
    </source>
</evidence>
<dbReference type="PRINTS" id="PR00463">
    <property type="entry name" value="EP450I"/>
</dbReference>
<accession>A0A835LLP4</accession>
<keyword evidence="9" id="KW-0812">Transmembrane</keyword>